<gene>
    <name evidence="2" type="ORF">ELQ92_00585</name>
</gene>
<sequence length="705" mass="77820">MTSGAFLELESQPDDSVTVGPTFTGFLNRVAPEESRATLTGDAVQILRDAQVGAESVSGRTGLVVGRVQSGKTLSYESVIALARDNGFALVIVVSGISTPLLDQGVKRLRGDLTAADSHGWNFLVNAGSDPSDATALRAVRENWHDPETPAILKKTTVCLLLKHHGRIDNFISACNDIDWGGLKVLIIDDEADQASLNTLHKRNKQSATYRQLVDLRSKFPHHAYLQYTATPQAPLLVTINDVLSPDFVKVIEPGKAYVGGSDYFASRSIEQVEVIGSEDLEMANDPHGPPPESLIASLRLFVLGGAHVLASGRPETRSMLVHPSRVTAPHASFVRWITSVINLWQAALQDPSDTDPLRAQFESSWNSLERSDASITNFESCWRNLPFVLRNLQVVEMNSRETKTPVIDWDETKSYVLVGGQALDRGFTVEGLAVTYMPRGPGLWNADSIQQRARFFGYKRSFFGQCRVYLDPSLRDAFERYVEHEKHMLSSLRSIEQGTSTLRDWERQFYLDPSMKPTRQSVISIPTVRVNAGERWILDTTPVSDSDLGDEAIRQMDLLKSSVECVTSEYGHQMSTISAARALEFLESIPSAGRSLHPSVRGLKLQLAGMSDDAAEEVRVLFMRPGEESIRTVTAAGQVQPFQGRNRSYPGDRAIFDDAFITMQVHTFGVCEKKGAAPYASMVVPAVWIPERLAGGWLLEDQST</sequence>
<protein>
    <recommendedName>
        <fullName evidence="1">Putative endonuclease Z1 domain-containing protein</fullName>
    </recommendedName>
</protein>
<dbReference type="SUPFAM" id="SSF52540">
    <property type="entry name" value="P-loop containing nucleoside triphosphate hydrolases"/>
    <property type="match status" value="1"/>
</dbReference>
<dbReference type="InterPro" id="IPR018310">
    <property type="entry name" value="Put_endonuclease_Z1-dom"/>
</dbReference>
<organism evidence="2 3">
    <name type="scientific">Labedella populi</name>
    <dbReference type="NCBI Taxonomy" id="2498850"/>
    <lineage>
        <taxon>Bacteria</taxon>
        <taxon>Bacillati</taxon>
        <taxon>Actinomycetota</taxon>
        <taxon>Actinomycetes</taxon>
        <taxon>Micrococcales</taxon>
        <taxon>Microbacteriaceae</taxon>
        <taxon>Labedella</taxon>
    </lineage>
</organism>
<proteinExistence type="predicted"/>
<dbReference type="Pfam" id="PF10593">
    <property type="entry name" value="Z1"/>
    <property type="match status" value="1"/>
</dbReference>
<dbReference type="EMBL" id="RZNC01000001">
    <property type="protein sequence ID" value="RWZ67807.1"/>
    <property type="molecule type" value="Genomic_DNA"/>
</dbReference>
<accession>A0A444QDY2</accession>
<evidence type="ECO:0000259" key="1">
    <source>
        <dbReference type="Pfam" id="PF10593"/>
    </source>
</evidence>
<name>A0A444QDY2_9MICO</name>
<reference evidence="2 3" key="1">
    <citation type="submission" date="2018-12" db="EMBL/GenBank/DDBJ databases">
        <authorList>
            <person name="Li F."/>
        </authorList>
    </citation>
    <scope>NUCLEOTIDE SEQUENCE [LARGE SCALE GENOMIC DNA]</scope>
    <source>
        <strain evidence="2 3">8H24J-4-2</strain>
    </source>
</reference>
<dbReference type="AlphaFoldDB" id="A0A444QDY2"/>
<dbReference type="OrthoDB" id="436461at2"/>
<dbReference type="InterPro" id="IPR027417">
    <property type="entry name" value="P-loop_NTPase"/>
</dbReference>
<keyword evidence="3" id="KW-1185">Reference proteome</keyword>
<comment type="caution">
    <text evidence="2">The sequence shown here is derived from an EMBL/GenBank/DDBJ whole genome shotgun (WGS) entry which is preliminary data.</text>
</comment>
<dbReference type="Proteomes" id="UP000288603">
    <property type="component" value="Unassembled WGS sequence"/>
</dbReference>
<dbReference type="RefSeq" id="WP_128496974.1">
    <property type="nucleotide sequence ID" value="NZ_RZNC01000001.1"/>
</dbReference>
<evidence type="ECO:0000313" key="3">
    <source>
        <dbReference type="Proteomes" id="UP000288603"/>
    </source>
</evidence>
<evidence type="ECO:0000313" key="2">
    <source>
        <dbReference type="EMBL" id="RWZ67807.1"/>
    </source>
</evidence>
<feature type="domain" description="Putative endonuclease Z1" evidence="1">
    <location>
        <begin position="294"/>
        <end position="505"/>
    </location>
</feature>